<dbReference type="InterPro" id="IPR016266">
    <property type="entry name" value="POLE2"/>
</dbReference>
<keyword evidence="5 6" id="KW-0539">Nucleus</keyword>
<evidence type="ECO:0000313" key="9">
    <source>
        <dbReference type="EMBL" id="CAE4613581.1"/>
    </source>
</evidence>
<dbReference type="AlphaFoldDB" id="A0A7S4RG91"/>
<protein>
    <recommendedName>
        <fullName evidence="6">DNA polymerase epsilon subunit</fullName>
    </recommendedName>
    <alternativeName>
        <fullName evidence="6">DNA polymerase II subunit 2</fullName>
    </alternativeName>
</protein>
<organism evidence="9">
    <name type="scientific">Alexandrium monilatum</name>
    <dbReference type="NCBI Taxonomy" id="311494"/>
    <lineage>
        <taxon>Eukaryota</taxon>
        <taxon>Sar</taxon>
        <taxon>Alveolata</taxon>
        <taxon>Dinophyceae</taxon>
        <taxon>Gonyaulacales</taxon>
        <taxon>Pyrocystaceae</taxon>
        <taxon>Alexandrium</taxon>
    </lineage>
</organism>
<evidence type="ECO:0000256" key="7">
    <source>
        <dbReference type="SAM" id="MobiDB-lite"/>
    </source>
</evidence>
<keyword evidence="4 6" id="KW-0238">DNA-binding</keyword>
<reference evidence="9" key="1">
    <citation type="submission" date="2021-01" db="EMBL/GenBank/DDBJ databases">
        <authorList>
            <person name="Corre E."/>
            <person name="Pelletier E."/>
            <person name="Niang G."/>
            <person name="Scheremetjew M."/>
            <person name="Finn R."/>
            <person name="Kale V."/>
            <person name="Holt S."/>
            <person name="Cochrane G."/>
            <person name="Meng A."/>
            <person name="Brown T."/>
            <person name="Cohen L."/>
        </authorList>
    </citation>
    <scope>NUCLEOTIDE SEQUENCE</scope>
    <source>
        <strain evidence="9">CCMP3105</strain>
    </source>
</reference>
<feature type="region of interest" description="Disordered" evidence="7">
    <location>
        <begin position="1"/>
        <end position="32"/>
    </location>
</feature>
<dbReference type="EMBL" id="HBNR01050108">
    <property type="protein sequence ID" value="CAE4613581.1"/>
    <property type="molecule type" value="Transcribed_RNA"/>
</dbReference>
<accession>A0A7S4RG91</accession>
<dbReference type="PANTHER" id="PTHR12708">
    <property type="entry name" value="DNA POLYMERASE EPSILON SUBUNIT B"/>
    <property type="match status" value="1"/>
</dbReference>
<name>A0A7S4RG91_9DINO</name>
<dbReference type="PIRSF" id="PIRSF000799">
    <property type="entry name" value="DNA_pol_eps_2"/>
    <property type="match status" value="1"/>
</dbReference>
<evidence type="ECO:0000256" key="2">
    <source>
        <dbReference type="ARBA" id="ARBA00009560"/>
    </source>
</evidence>
<comment type="similarity">
    <text evidence="2 6">Belongs to the DNA polymerase epsilon subunit B family.</text>
</comment>
<feature type="domain" description="DNA polymerase alpha/delta/epsilon subunit B" evidence="8">
    <location>
        <begin position="331"/>
        <end position="542"/>
    </location>
</feature>
<comment type="function">
    <text evidence="6">Participates in DNA repair and in chromosomal DNA replication.</text>
</comment>
<evidence type="ECO:0000259" key="8">
    <source>
        <dbReference type="Pfam" id="PF04042"/>
    </source>
</evidence>
<dbReference type="GO" id="GO:0003677">
    <property type="term" value="F:DNA binding"/>
    <property type="evidence" value="ECO:0007669"/>
    <property type="project" value="UniProtKB-UniRule"/>
</dbReference>
<evidence type="ECO:0000256" key="4">
    <source>
        <dbReference type="ARBA" id="ARBA00023125"/>
    </source>
</evidence>
<comment type="subcellular location">
    <subcellularLocation>
        <location evidence="1 6">Nucleus</location>
    </subcellularLocation>
</comment>
<evidence type="ECO:0000256" key="6">
    <source>
        <dbReference type="PIRNR" id="PIRNR000799"/>
    </source>
</evidence>
<evidence type="ECO:0000256" key="1">
    <source>
        <dbReference type="ARBA" id="ARBA00004123"/>
    </source>
</evidence>
<evidence type="ECO:0000256" key="5">
    <source>
        <dbReference type="ARBA" id="ARBA00023242"/>
    </source>
</evidence>
<evidence type="ECO:0000256" key="3">
    <source>
        <dbReference type="ARBA" id="ARBA00022705"/>
    </source>
</evidence>
<dbReference type="GO" id="GO:0042276">
    <property type="term" value="P:error-prone translesion synthesis"/>
    <property type="evidence" value="ECO:0007669"/>
    <property type="project" value="TreeGrafter"/>
</dbReference>
<dbReference type="GO" id="GO:0006261">
    <property type="term" value="P:DNA-templated DNA replication"/>
    <property type="evidence" value="ECO:0007669"/>
    <property type="project" value="InterPro"/>
</dbReference>
<keyword evidence="3 6" id="KW-0235">DNA replication</keyword>
<proteinExistence type="inferred from homology"/>
<dbReference type="PANTHER" id="PTHR12708:SF0">
    <property type="entry name" value="DNA POLYMERASE EPSILON SUBUNIT 2"/>
    <property type="match status" value="1"/>
</dbReference>
<gene>
    <name evidence="9" type="ORF">AMON00008_LOCUS35040</name>
</gene>
<dbReference type="GO" id="GO:0008622">
    <property type="term" value="C:epsilon DNA polymerase complex"/>
    <property type="evidence" value="ECO:0007669"/>
    <property type="project" value="UniProtKB-UniRule"/>
</dbReference>
<dbReference type="Pfam" id="PF04042">
    <property type="entry name" value="DNA_pol_E_B"/>
    <property type="match status" value="1"/>
</dbReference>
<dbReference type="InterPro" id="IPR007185">
    <property type="entry name" value="DNA_pol_a/d/e_bsu"/>
</dbReference>
<sequence>MGAPPPPLSSSPVPRGGGGCRRHGSRDGGRGNMQRAWLREFNALGLQLRPQAASKVSQFLRRCEDPGRMAEALVENTKTYLRSRQGAVEPVIDSDIIQSVIDCMLEASNGAGGGEDALDAARQGVEGLDLGDGVHVYNAVTDVRQFDYLRATKEWAPSPGRAGVLAACDAKAKIYADRYHLLLQRLLLEGRLVTEAEAMAGAVLPGQRVLTPVESLVGNPGRKLTFGLLTRLQDEHARRWAIEDVHQLYPLELDVAQAGHLLTDGSFVLAEGELVGDRFRVARLEVPPAVPRRVSEEKDQVPPRAFGGDLTDEQLRLLAASEPEAPEAMYVVLCEVHLDSARVLEKLADVFQGYEATAPPAAYVFMGSFCSVDFLPTAEGVRSYREGFERLKFMMRGLAEHVKRGTRFVFVPGPRDPGARTLPRLPLGGYLTSELARDVPGVVMGSNPCRVRHFGRDLVFFRHDVLRLLRRHEAVPLRDPATGEAPSAQHVREEMVRFLLDQAHLVPLPLEESNILWAFDHTLRLYPLPHAVFVGGVSQPFDCTYQESKFCSVGPFNSDSSFYAYYPFTDQLESCDVPDRAG</sequence>